<organism evidence="1 2">
    <name type="scientific">Panagrolaimus sp. ES5</name>
    <dbReference type="NCBI Taxonomy" id="591445"/>
    <lineage>
        <taxon>Eukaryota</taxon>
        <taxon>Metazoa</taxon>
        <taxon>Ecdysozoa</taxon>
        <taxon>Nematoda</taxon>
        <taxon>Chromadorea</taxon>
        <taxon>Rhabditida</taxon>
        <taxon>Tylenchina</taxon>
        <taxon>Panagrolaimomorpha</taxon>
        <taxon>Panagrolaimoidea</taxon>
        <taxon>Panagrolaimidae</taxon>
        <taxon>Panagrolaimus</taxon>
    </lineage>
</organism>
<proteinExistence type="predicted"/>
<sequence>MWLIILFFQVFLTCVFSTCPNGMVQSLTDETNCYLFQFQTESYLDAKEICTEFNGHLASIHDMFINVFIAEQAKHFFKSNFWFGLTDLKSKGNWSWIDETQLNFVDWDKGQPQNMSGFDCAEVILNSGKWQTGNCFDEKPYVCMVKALSVTSTIKTTALETTHKLTSSTSPTKQRITTTLPTQTSSRPSLCSDKWIYYNFTGACYIVMKTHADSWFDARNICLGKGGDLVSIHNQKEKDFVSDLVPPNSGIYCEYASIGLYFNATQNNWAWTDNTPFNIAFWGPGWPRKGYYGCASSWNDLSCQSPRGLWGTTFCEETEQFICKKYP</sequence>
<dbReference type="WBParaSite" id="ES5_v2.g25031.t1">
    <property type="protein sequence ID" value="ES5_v2.g25031.t1"/>
    <property type="gene ID" value="ES5_v2.g25031"/>
</dbReference>
<evidence type="ECO:0000313" key="2">
    <source>
        <dbReference type="WBParaSite" id="ES5_v2.g25031.t1"/>
    </source>
</evidence>
<accession>A0AC34G5L9</accession>
<dbReference type="Proteomes" id="UP000887579">
    <property type="component" value="Unplaced"/>
</dbReference>
<reference evidence="2" key="1">
    <citation type="submission" date="2022-11" db="UniProtKB">
        <authorList>
            <consortium name="WormBaseParasite"/>
        </authorList>
    </citation>
    <scope>IDENTIFICATION</scope>
</reference>
<protein>
    <submittedName>
        <fullName evidence="2">C-type lectin domain-containing protein</fullName>
    </submittedName>
</protein>
<evidence type="ECO:0000313" key="1">
    <source>
        <dbReference type="Proteomes" id="UP000887579"/>
    </source>
</evidence>
<name>A0AC34G5L9_9BILA</name>